<evidence type="ECO:0000313" key="1">
    <source>
        <dbReference type="EMBL" id="MBA0707463.1"/>
    </source>
</evidence>
<organism evidence="1 2">
    <name type="scientific">Gossypium laxum</name>
    <dbReference type="NCBI Taxonomy" id="34288"/>
    <lineage>
        <taxon>Eukaryota</taxon>
        <taxon>Viridiplantae</taxon>
        <taxon>Streptophyta</taxon>
        <taxon>Embryophyta</taxon>
        <taxon>Tracheophyta</taxon>
        <taxon>Spermatophyta</taxon>
        <taxon>Magnoliopsida</taxon>
        <taxon>eudicotyledons</taxon>
        <taxon>Gunneridae</taxon>
        <taxon>Pentapetalae</taxon>
        <taxon>rosids</taxon>
        <taxon>malvids</taxon>
        <taxon>Malvales</taxon>
        <taxon>Malvaceae</taxon>
        <taxon>Malvoideae</taxon>
        <taxon>Gossypium</taxon>
    </lineage>
</organism>
<accession>A0A7J8Z6L1</accession>
<keyword evidence="2" id="KW-1185">Reference proteome</keyword>
<proteinExistence type="predicted"/>
<comment type="caution">
    <text evidence="1">The sequence shown here is derived from an EMBL/GenBank/DDBJ whole genome shotgun (WGS) entry which is preliminary data.</text>
</comment>
<sequence length="64" mass="7786">MHRIEYESLFNVCFRFGRFGHNQDICQLKSGTRSSMGERLDQLLSKMEATIDGESREWWRRWMQ</sequence>
<reference evidence="1 2" key="1">
    <citation type="journal article" date="2019" name="Genome Biol. Evol.">
        <title>Insights into the evolution of the New World diploid cottons (Gossypium, subgenus Houzingenia) based on genome sequencing.</title>
        <authorList>
            <person name="Grover C.E."/>
            <person name="Arick M.A. 2nd"/>
            <person name="Thrash A."/>
            <person name="Conover J.L."/>
            <person name="Sanders W.S."/>
            <person name="Peterson D.G."/>
            <person name="Frelichowski J.E."/>
            <person name="Scheffler J.A."/>
            <person name="Scheffler B.E."/>
            <person name="Wendel J.F."/>
        </authorList>
    </citation>
    <scope>NUCLEOTIDE SEQUENCE [LARGE SCALE GENOMIC DNA]</scope>
    <source>
        <strain evidence="1">4</strain>
        <tissue evidence="1">Leaf</tissue>
    </source>
</reference>
<dbReference type="Proteomes" id="UP000593574">
    <property type="component" value="Unassembled WGS sequence"/>
</dbReference>
<gene>
    <name evidence="1" type="ORF">Golax_019507</name>
</gene>
<dbReference type="EMBL" id="JABEZV010000003">
    <property type="protein sequence ID" value="MBA0707463.1"/>
    <property type="molecule type" value="Genomic_DNA"/>
</dbReference>
<evidence type="ECO:0000313" key="2">
    <source>
        <dbReference type="Proteomes" id="UP000593574"/>
    </source>
</evidence>
<protein>
    <submittedName>
        <fullName evidence="1">Uncharacterized protein</fullName>
    </submittedName>
</protein>
<name>A0A7J8Z6L1_9ROSI</name>
<dbReference type="AlphaFoldDB" id="A0A7J8Z6L1"/>